<gene>
    <name evidence="1" type="ORF">C484_06449</name>
</gene>
<sequence length="83" mass="8946">MTQDAHTLTAADKGKRVLNIDGTEVGRIVAVEDGRGYVDPEPTITKTIKSKLGWGDITESAHPLDEGSIEEITDDAVRLRGTL</sequence>
<dbReference type="EMBL" id="AOIL01000018">
    <property type="protein sequence ID" value="ELY94042.1"/>
    <property type="molecule type" value="Genomic_DNA"/>
</dbReference>
<organism evidence="1 2">
    <name type="scientific">Natrialba taiwanensis DSM 12281</name>
    <dbReference type="NCBI Taxonomy" id="1230458"/>
    <lineage>
        <taxon>Archaea</taxon>
        <taxon>Methanobacteriati</taxon>
        <taxon>Methanobacteriota</taxon>
        <taxon>Stenosarchaea group</taxon>
        <taxon>Halobacteria</taxon>
        <taxon>Halobacteriales</taxon>
        <taxon>Natrialbaceae</taxon>
        <taxon>Natrialba</taxon>
    </lineage>
</organism>
<keyword evidence="2" id="KW-1185">Reference proteome</keyword>
<evidence type="ECO:0000313" key="2">
    <source>
        <dbReference type="Proteomes" id="UP000011648"/>
    </source>
</evidence>
<dbReference type="OrthoDB" id="229248at2157"/>
<protein>
    <recommendedName>
        <fullName evidence="3">PRC-barrel domain-containing protein</fullName>
    </recommendedName>
</protein>
<reference evidence="1 2" key="1">
    <citation type="journal article" date="2014" name="PLoS Genet.">
        <title>Phylogenetically driven sequencing of extremely halophilic archaea reveals strategies for static and dynamic osmo-response.</title>
        <authorList>
            <person name="Becker E.A."/>
            <person name="Seitzer P.M."/>
            <person name="Tritt A."/>
            <person name="Larsen D."/>
            <person name="Krusor M."/>
            <person name="Yao A.I."/>
            <person name="Wu D."/>
            <person name="Madern D."/>
            <person name="Eisen J.A."/>
            <person name="Darling A.E."/>
            <person name="Facciotti M.T."/>
        </authorList>
    </citation>
    <scope>NUCLEOTIDE SEQUENCE [LARGE SCALE GENOMIC DNA]</scope>
    <source>
        <strain evidence="1 2">DSM 12281</strain>
    </source>
</reference>
<dbReference type="AlphaFoldDB" id="M0A840"/>
<accession>M0A840</accession>
<name>M0A840_9EURY</name>
<evidence type="ECO:0008006" key="3">
    <source>
        <dbReference type="Google" id="ProtNLM"/>
    </source>
</evidence>
<comment type="caution">
    <text evidence="1">The sequence shown here is derived from an EMBL/GenBank/DDBJ whole genome shotgun (WGS) entry which is preliminary data.</text>
</comment>
<proteinExistence type="predicted"/>
<dbReference type="Proteomes" id="UP000011648">
    <property type="component" value="Unassembled WGS sequence"/>
</dbReference>
<dbReference type="RefSeq" id="WP_006665699.1">
    <property type="nucleotide sequence ID" value="NZ_AOIL01000018.1"/>
</dbReference>
<dbReference type="PATRIC" id="fig|1230458.4.peg.1303"/>
<evidence type="ECO:0000313" key="1">
    <source>
        <dbReference type="EMBL" id="ELY94042.1"/>
    </source>
</evidence>